<dbReference type="Gene3D" id="2.40.30.170">
    <property type="match status" value="1"/>
</dbReference>
<dbReference type="AlphaFoldDB" id="A0A4R2LD41"/>
<evidence type="ECO:0000256" key="3">
    <source>
        <dbReference type="SAM" id="SignalP"/>
    </source>
</evidence>
<comment type="caution">
    <text evidence="5">The sequence shown here is derived from an EMBL/GenBank/DDBJ whole genome shotgun (WGS) entry which is preliminary data.</text>
</comment>
<feature type="coiled-coil region" evidence="2">
    <location>
        <begin position="86"/>
        <end position="137"/>
    </location>
</feature>
<dbReference type="Pfam" id="PF25954">
    <property type="entry name" value="Beta-barrel_RND_2"/>
    <property type="match status" value="1"/>
</dbReference>
<dbReference type="Gene3D" id="2.40.50.100">
    <property type="match status" value="1"/>
</dbReference>
<dbReference type="InterPro" id="IPR006143">
    <property type="entry name" value="RND_pump_MFP"/>
</dbReference>
<evidence type="ECO:0000259" key="4">
    <source>
        <dbReference type="Pfam" id="PF25954"/>
    </source>
</evidence>
<dbReference type="PANTHER" id="PTHR30469">
    <property type="entry name" value="MULTIDRUG RESISTANCE PROTEIN MDTA"/>
    <property type="match status" value="1"/>
</dbReference>
<keyword evidence="2" id="KW-0175">Coiled coil</keyword>
<dbReference type="OrthoDB" id="9791520at2"/>
<reference evidence="5 6" key="1">
    <citation type="submission" date="2019-03" db="EMBL/GenBank/DDBJ databases">
        <title>Genomic Encyclopedia of Type Strains, Phase IV (KMG-IV): sequencing the most valuable type-strain genomes for metagenomic binning, comparative biology and taxonomic classification.</title>
        <authorList>
            <person name="Goeker M."/>
        </authorList>
    </citation>
    <scope>NUCLEOTIDE SEQUENCE [LARGE SCALE GENOMIC DNA]</scope>
    <source>
        <strain evidence="5 6">DSM 25287</strain>
    </source>
</reference>
<gene>
    <name evidence="5" type="ORF">EV699_112104</name>
</gene>
<dbReference type="SUPFAM" id="SSF111369">
    <property type="entry name" value="HlyD-like secretion proteins"/>
    <property type="match status" value="1"/>
</dbReference>
<dbReference type="InterPro" id="IPR058792">
    <property type="entry name" value="Beta-barrel_RND_2"/>
</dbReference>
<dbReference type="PANTHER" id="PTHR30469:SF15">
    <property type="entry name" value="HLYD FAMILY OF SECRETION PROTEINS"/>
    <property type="match status" value="1"/>
</dbReference>
<dbReference type="NCBIfam" id="TIGR01730">
    <property type="entry name" value="RND_mfp"/>
    <property type="match status" value="1"/>
</dbReference>
<keyword evidence="6" id="KW-1185">Reference proteome</keyword>
<dbReference type="Proteomes" id="UP000295765">
    <property type="component" value="Unassembled WGS sequence"/>
</dbReference>
<evidence type="ECO:0000256" key="2">
    <source>
        <dbReference type="SAM" id="Coils"/>
    </source>
</evidence>
<evidence type="ECO:0000313" key="6">
    <source>
        <dbReference type="Proteomes" id="UP000295765"/>
    </source>
</evidence>
<dbReference type="RefSeq" id="WP_132543021.1">
    <property type="nucleotide sequence ID" value="NZ_SLWY01000012.1"/>
</dbReference>
<dbReference type="EMBL" id="SLWY01000012">
    <property type="protein sequence ID" value="TCO80768.1"/>
    <property type="molecule type" value="Genomic_DNA"/>
</dbReference>
<comment type="similarity">
    <text evidence="1">Belongs to the membrane fusion protein (MFP) (TC 8.A.1) family.</text>
</comment>
<feature type="chain" id="PRO_5020836571" evidence="3">
    <location>
        <begin position="20"/>
        <end position="268"/>
    </location>
</feature>
<evidence type="ECO:0000313" key="5">
    <source>
        <dbReference type="EMBL" id="TCO80768.1"/>
    </source>
</evidence>
<dbReference type="GO" id="GO:0015562">
    <property type="term" value="F:efflux transmembrane transporter activity"/>
    <property type="evidence" value="ECO:0007669"/>
    <property type="project" value="TreeGrafter"/>
</dbReference>
<feature type="domain" description="CusB-like beta-barrel" evidence="4">
    <location>
        <begin position="196"/>
        <end position="267"/>
    </location>
</feature>
<dbReference type="GO" id="GO:1990281">
    <property type="term" value="C:efflux pump complex"/>
    <property type="evidence" value="ECO:0007669"/>
    <property type="project" value="TreeGrafter"/>
</dbReference>
<name>A0A4R2LD41_9GAMM</name>
<keyword evidence="3" id="KW-0732">Signal</keyword>
<organism evidence="5 6">
    <name type="scientific">Plasticicumulans lactativorans</name>
    <dbReference type="NCBI Taxonomy" id="1133106"/>
    <lineage>
        <taxon>Bacteria</taxon>
        <taxon>Pseudomonadati</taxon>
        <taxon>Pseudomonadota</taxon>
        <taxon>Gammaproteobacteria</taxon>
        <taxon>Candidatus Competibacteraceae</taxon>
        <taxon>Plasticicumulans</taxon>
    </lineage>
</organism>
<sequence>MTRRIVLLCLLTALLPAHAEPAVHECLIEPAQRLEIRSPVEALIDAVNVDRGSRVRKGDVLLQLNSDIEQAALAAARYRAVMKGAIRSAETRIAYSREKLRRLEEIQRRKFASAQERDDVLAELHLAEAELLEAQDDRELAVLEGRRLAEVVAQRSLRSPVDAVVTERLQNPGELAQTGDGASAILRLAKIDALHVEVVLPVAQYGSVQLGAVATVEPEYPQQGRYEAVVAIVDPVVDSASGTFRVRLNLPNPELGITAGVKCRLRFH</sequence>
<protein>
    <submittedName>
        <fullName evidence="5">RND family efflux transporter MFP subunit</fullName>
    </submittedName>
</protein>
<evidence type="ECO:0000256" key="1">
    <source>
        <dbReference type="ARBA" id="ARBA00009477"/>
    </source>
</evidence>
<dbReference type="Gene3D" id="1.10.287.470">
    <property type="entry name" value="Helix hairpin bin"/>
    <property type="match status" value="1"/>
</dbReference>
<accession>A0A4R2LD41</accession>
<feature type="signal peptide" evidence="3">
    <location>
        <begin position="1"/>
        <end position="19"/>
    </location>
</feature>
<proteinExistence type="inferred from homology"/>